<feature type="domain" description="Sieve element occlusion C-terminal" evidence="2">
    <location>
        <begin position="508"/>
        <end position="625"/>
    </location>
</feature>
<name>A0ABU6UE11_9FABA</name>
<accession>A0ABU6UE11</accession>
<dbReference type="Proteomes" id="UP001341840">
    <property type="component" value="Unassembled WGS sequence"/>
</dbReference>
<evidence type="ECO:0000313" key="3">
    <source>
        <dbReference type="EMBL" id="MED6158363.1"/>
    </source>
</evidence>
<dbReference type="InterPro" id="IPR027944">
    <property type="entry name" value="SEO_C"/>
</dbReference>
<dbReference type="EMBL" id="JASCZI010120969">
    <property type="protein sequence ID" value="MED6158363.1"/>
    <property type="molecule type" value="Genomic_DNA"/>
</dbReference>
<sequence length="645" mass="74600">MTNTVNLPLNPFNVHDVVISPDIKDLIRNHDNNAETVIRRDVNSLFNIASEIVCSSSSANFPHSLDDLQQVTVDLVEHNKVPESALRPTYSFLREIATQMTKDPFKESNAHKSVVEVLEKLESYRWDAKAVIALSAFALDFGDQTWRLSLMQGSNNKKENALELHVFRLAEEEKKTTQLDLNLIKNTLELIKGIIELEEYFADKSYNPSNVSTLFEAPLDVYTYWAVFSIFACANNQVEPGMKNKLLKRITDNLKEIDYEIDSVRRRKVFRNPQGILKLLEALTYPNKGSIISDEERVTMEELKTVKKLFLFISPLDNIEREIEFLELIFKSITKDRRNKGYKILWVPVVENWTEEAEEKFKILNSKMPWYVLKYFSPTKGYRVVLQQEWNYQGNPIVVVADAFGKVCNKNALPAIFLFGLEAFPYDPITIGRVSRHWNWIWLQVSAIHPPIQTWVTSRDKYVFLYGGTDAWTQKFHGLVDGIKKELAEESKAYIEHFKVDEATDTKTQSFWNSIKDSLQKNNVDSTTLREMQSLEKMRSQKGWAIVSKGKEVVIIGYNEVMLNVLNGFKEWRGNISESCDFDGAIYKYYTQLLLKQEDNNIHSPMLIPYYCCPLPKEISSLACKCYHGFYYCDDDDDFPLMNGI</sequence>
<protein>
    <recommendedName>
        <fullName evidence="5">Protein SIEVE ELEMENT OCCLUSION B-like</fullName>
    </recommendedName>
</protein>
<gene>
    <name evidence="3" type="ORF">PIB30_032117</name>
</gene>
<dbReference type="Pfam" id="PF14576">
    <property type="entry name" value="SEO_N"/>
    <property type="match status" value="1"/>
</dbReference>
<organism evidence="3 4">
    <name type="scientific">Stylosanthes scabra</name>
    <dbReference type="NCBI Taxonomy" id="79078"/>
    <lineage>
        <taxon>Eukaryota</taxon>
        <taxon>Viridiplantae</taxon>
        <taxon>Streptophyta</taxon>
        <taxon>Embryophyta</taxon>
        <taxon>Tracheophyta</taxon>
        <taxon>Spermatophyta</taxon>
        <taxon>Magnoliopsida</taxon>
        <taxon>eudicotyledons</taxon>
        <taxon>Gunneridae</taxon>
        <taxon>Pentapetalae</taxon>
        <taxon>rosids</taxon>
        <taxon>fabids</taxon>
        <taxon>Fabales</taxon>
        <taxon>Fabaceae</taxon>
        <taxon>Papilionoideae</taxon>
        <taxon>50 kb inversion clade</taxon>
        <taxon>dalbergioids sensu lato</taxon>
        <taxon>Dalbergieae</taxon>
        <taxon>Pterocarpus clade</taxon>
        <taxon>Stylosanthes</taxon>
    </lineage>
</organism>
<dbReference type="InterPro" id="IPR027942">
    <property type="entry name" value="SEO_N"/>
</dbReference>
<feature type="domain" description="Sieve element occlusion N-terminal" evidence="1">
    <location>
        <begin position="29"/>
        <end position="236"/>
    </location>
</feature>
<evidence type="ECO:0000259" key="1">
    <source>
        <dbReference type="Pfam" id="PF14576"/>
    </source>
</evidence>
<evidence type="ECO:0000313" key="4">
    <source>
        <dbReference type="Proteomes" id="UP001341840"/>
    </source>
</evidence>
<proteinExistence type="predicted"/>
<dbReference type="PANTHER" id="PTHR33232">
    <property type="entry name" value="PROTEIN SIEVE ELEMENT OCCLUSION B-LIKE"/>
    <property type="match status" value="1"/>
</dbReference>
<reference evidence="3 4" key="1">
    <citation type="journal article" date="2023" name="Plants (Basel)">
        <title>Bridging the Gap: Combining Genomics and Transcriptomics Approaches to Understand Stylosanthes scabra, an Orphan Legume from the Brazilian Caatinga.</title>
        <authorList>
            <person name="Ferreira-Neto J.R.C."/>
            <person name="da Silva M.D."/>
            <person name="Binneck E."/>
            <person name="de Melo N.F."/>
            <person name="da Silva R.H."/>
            <person name="de Melo A.L.T.M."/>
            <person name="Pandolfi V."/>
            <person name="Bustamante F.O."/>
            <person name="Brasileiro-Vidal A.C."/>
            <person name="Benko-Iseppon A.M."/>
        </authorList>
    </citation>
    <scope>NUCLEOTIDE SEQUENCE [LARGE SCALE GENOMIC DNA]</scope>
    <source>
        <tissue evidence="3">Leaves</tissue>
    </source>
</reference>
<evidence type="ECO:0000259" key="2">
    <source>
        <dbReference type="Pfam" id="PF14577"/>
    </source>
</evidence>
<dbReference type="InterPro" id="IPR039299">
    <property type="entry name" value="SEOA"/>
</dbReference>
<keyword evidence="4" id="KW-1185">Reference proteome</keyword>
<comment type="caution">
    <text evidence="3">The sequence shown here is derived from an EMBL/GenBank/DDBJ whole genome shotgun (WGS) entry which is preliminary data.</text>
</comment>
<evidence type="ECO:0008006" key="5">
    <source>
        <dbReference type="Google" id="ProtNLM"/>
    </source>
</evidence>
<dbReference type="PANTHER" id="PTHR33232:SF18">
    <property type="entry name" value="PROTEIN SIEVE ELEMENT OCCLUSION B-LIKE"/>
    <property type="match status" value="1"/>
</dbReference>
<dbReference type="Pfam" id="PF14577">
    <property type="entry name" value="SEO_C"/>
    <property type="match status" value="1"/>
</dbReference>